<dbReference type="RefSeq" id="WP_229293133.1">
    <property type="nucleotide sequence ID" value="NZ_CP086654.1"/>
</dbReference>
<feature type="transmembrane region" description="Helical" evidence="1">
    <location>
        <begin position="70"/>
        <end position="96"/>
    </location>
</feature>
<reference evidence="2 3" key="1">
    <citation type="journal article" date="2022" name="Pathogens">
        <title>Staphylococcus ratti sp. nov. Isolated from a Lab Rat.</title>
        <authorList>
            <person name="Kovarovic V."/>
            <person name="Sedlacek I."/>
            <person name="Petras P."/>
            <person name="Kralova S."/>
            <person name="Maslanova I."/>
            <person name="Svec P."/>
            <person name="Neumann-Schaal M."/>
            <person name="Botka T."/>
            <person name="Gelbicova T."/>
            <person name="Stankova E."/>
            <person name="Doskar J."/>
            <person name="Pantucek R."/>
        </authorList>
    </citation>
    <scope>NUCLEOTIDE SEQUENCE [LARGE SCALE GENOMIC DNA]</scope>
    <source>
        <strain evidence="2 3">CCM 9025</strain>
    </source>
</reference>
<evidence type="ECO:0000313" key="2">
    <source>
        <dbReference type="EMBL" id="UEX90652.1"/>
    </source>
</evidence>
<keyword evidence="1" id="KW-1133">Transmembrane helix</keyword>
<proteinExistence type="predicted"/>
<name>A0ABY3PE97_9STAP</name>
<evidence type="ECO:0000256" key="1">
    <source>
        <dbReference type="SAM" id="Phobius"/>
    </source>
</evidence>
<feature type="transmembrane region" description="Helical" evidence="1">
    <location>
        <begin position="116"/>
        <end position="139"/>
    </location>
</feature>
<keyword evidence="3" id="KW-1185">Reference proteome</keyword>
<organism evidence="2 3">
    <name type="scientific">Staphylococcus ratti</name>
    <dbReference type="NCBI Taxonomy" id="2892440"/>
    <lineage>
        <taxon>Bacteria</taxon>
        <taxon>Bacillati</taxon>
        <taxon>Bacillota</taxon>
        <taxon>Bacilli</taxon>
        <taxon>Bacillales</taxon>
        <taxon>Staphylococcaceae</taxon>
        <taxon>Staphylococcus</taxon>
    </lineage>
</organism>
<protein>
    <submittedName>
        <fullName evidence="2">Uncharacterized protein</fullName>
    </submittedName>
</protein>
<sequence>MSYNQDIVLFFFFALLYFILLILLFIFVIFPLFTGTVRTFFNAVHPDEKLKFTDIFKTFTRGRWLKAVKLGAIITALIILLQFLYGLVKAIYFSFIDYISPLKSYHYQPTLVSVTIYLLFFGSIMLFILILVTNIWVAFSENTQRKLKEIIKLGWCGIFNKQKTFLLFFIGLYILHLPLILIDIVTEPFKAYIAGSDRNAVSIIIDIIFYFVSFLFYFFIMGTIVQYMVKRGNKETAH</sequence>
<feature type="transmembrane region" description="Helical" evidence="1">
    <location>
        <begin position="7"/>
        <end position="33"/>
    </location>
</feature>
<evidence type="ECO:0000313" key="3">
    <source>
        <dbReference type="Proteomes" id="UP001197626"/>
    </source>
</evidence>
<dbReference type="EMBL" id="CP086654">
    <property type="protein sequence ID" value="UEX90652.1"/>
    <property type="molecule type" value="Genomic_DNA"/>
</dbReference>
<feature type="transmembrane region" description="Helical" evidence="1">
    <location>
        <begin position="200"/>
        <end position="225"/>
    </location>
</feature>
<accession>A0ABY3PE97</accession>
<dbReference type="Proteomes" id="UP001197626">
    <property type="component" value="Chromosome"/>
</dbReference>
<feature type="transmembrane region" description="Helical" evidence="1">
    <location>
        <begin position="165"/>
        <end position="185"/>
    </location>
</feature>
<gene>
    <name evidence="2" type="ORF">LN051_03055</name>
</gene>
<keyword evidence="1" id="KW-0812">Transmembrane</keyword>
<keyword evidence="1" id="KW-0472">Membrane</keyword>